<keyword evidence="8" id="KW-1278">Translocase</keyword>
<comment type="subcellular location">
    <subcellularLocation>
        <location evidence="1 16">Mitochondrion membrane</location>
        <topology evidence="1 16">Multi-pass membrane protein</topology>
    </subcellularLocation>
</comment>
<name>A0A8B6QMF8_9ANNE</name>
<dbReference type="EC" id="7.1.1.2" evidence="3 16"/>
<dbReference type="InterPro" id="IPR001750">
    <property type="entry name" value="ND/Mrp_TM"/>
</dbReference>
<organism evidence="19">
    <name type="scientific">Thelepus plagiostoma</name>
    <dbReference type="NCBI Taxonomy" id="1084972"/>
    <lineage>
        <taxon>Eukaryota</taxon>
        <taxon>Metazoa</taxon>
        <taxon>Spiralia</taxon>
        <taxon>Lophotrochozoa</taxon>
        <taxon>Annelida</taxon>
        <taxon>Polychaeta</taxon>
        <taxon>Sedentaria</taxon>
        <taxon>Canalipalpata</taxon>
        <taxon>Terebellida</taxon>
        <taxon>Terebelliformia</taxon>
        <taxon>Terebellidae</taxon>
        <taxon>Thelepus</taxon>
    </lineage>
</organism>
<dbReference type="Pfam" id="PF01059">
    <property type="entry name" value="Oxidored_q5_N"/>
    <property type="match status" value="1"/>
</dbReference>
<evidence type="ECO:0000256" key="14">
    <source>
        <dbReference type="ARBA" id="ARBA00023136"/>
    </source>
</evidence>
<sequence length="449" mass="50046">MLKILFPMFVMLLLPKMTMTFMSHTIMNTFLLLSIFSLTTLSLSPHICISKFLMVDSLSSPLLLLTLWISALMILASYKIIMMKTSPLLFLQLIMILNIILILTFTQPNLLMFYILFEASLIPTLLIILGWGTQPERLQAGMYLMIYTIAASLPLLLSIMMIMSLNMSLFFPLYLWSTPNLTILWWSATILAFLTKMPLYSLHLWLPKAHVEAPVAGSMILAAILLKLGGYGLIRLASLSQSTNNKFMPFLIALTLWGAIITSFICLRQTDLKALIAYSSIGHMGLMTAGVMSNSSWGYEAALIMMIAHGLSSSGLFAIANSMYESSHTRSVFLTKGMQAMFPFMSLLWFLLSIANMAAPPSLNLIAEISLFSSILFTSLFTSIPLFLSSLLAGAYSLFLFTSTQHGHPSIYQTPTFYASSRNMMIAIAHLFPLFIITAKLDISTSWLL</sequence>
<dbReference type="PRINTS" id="PR01437">
    <property type="entry name" value="NUOXDRDTASE4"/>
</dbReference>
<evidence type="ECO:0000256" key="7">
    <source>
        <dbReference type="ARBA" id="ARBA00022692"/>
    </source>
</evidence>
<dbReference type="PANTHER" id="PTHR43507:SF20">
    <property type="entry name" value="NADH-UBIQUINONE OXIDOREDUCTASE CHAIN 4"/>
    <property type="match status" value="1"/>
</dbReference>
<evidence type="ECO:0000256" key="3">
    <source>
        <dbReference type="ARBA" id="ARBA00012944"/>
    </source>
</evidence>
<evidence type="ECO:0000256" key="9">
    <source>
        <dbReference type="ARBA" id="ARBA00022982"/>
    </source>
</evidence>
<dbReference type="GO" id="GO:0031966">
    <property type="term" value="C:mitochondrial membrane"/>
    <property type="evidence" value="ECO:0007669"/>
    <property type="project" value="UniProtKB-SubCell"/>
</dbReference>
<feature type="transmembrane region" description="Helical" evidence="16">
    <location>
        <begin position="340"/>
        <end position="359"/>
    </location>
</feature>
<keyword evidence="10 16" id="KW-1133">Transmembrane helix</keyword>
<feature type="transmembrane region" description="Helical" evidence="16">
    <location>
        <begin position="183"/>
        <end position="206"/>
    </location>
</feature>
<keyword evidence="6 16" id="KW-0679">Respiratory chain</keyword>
<evidence type="ECO:0000256" key="15">
    <source>
        <dbReference type="ARBA" id="ARBA00049551"/>
    </source>
</evidence>
<gene>
    <name evidence="19" type="primary">nad4</name>
</gene>
<feature type="transmembrane region" description="Helical" evidence="16">
    <location>
        <begin position="299"/>
        <end position="319"/>
    </location>
</feature>
<dbReference type="GO" id="GO:0015990">
    <property type="term" value="P:electron transport coupled proton transport"/>
    <property type="evidence" value="ECO:0007669"/>
    <property type="project" value="TreeGrafter"/>
</dbReference>
<comment type="catalytic activity">
    <reaction evidence="15 16">
        <text>a ubiquinone + NADH + 5 H(+)(in) = a ubiquinol + NAD(+) + 4 H(+)(out)</text>
        <dbReference type="Rhea" id="RHEA:29091"/>
        <dbReference type="Rhea" id="RHEA-COMP:9565"/>
        <dbReference type="Rhea" id="RHEA-COMP:9566"/>
        <dbReference type="ChEBI" id="CHEBI:15378"/>
        <dbReference type="ChEBI" id="CHEBI:16389"/>
        <dbReference type="ChEBI" id="CHEBI:17976"/>
        <dbReference type="ChEBI" id="CHEBI:57540"/>
        <dbReference type="ChEBI" id="CHEBI:57945"/>
        <dbReference type="EC" id="7.1.1.2"/>
    </reaction>
</comment>
<keyword evidence="5 16" id="KW-0813">Transport</keyword>
<keyword evidence="11 16" id="KW-0520">NAD</keyword>
<dbReference type="GO" id="GO:0048039">
    <property type="term" value="F:ubiquinone binding"/>
    <property type="evidence" value="ECO:0007669"/>
    <property type="project" value="TreeGrafter"/>
</dbReference>
<feature type="transmembrane region" description="Helical" evidence="16">
    <location>
        <begin position="61"/>
        <end position="81"/>
    </location>
</feature>
<evidence type="ECO:0000256" key="16">
    <source>
        <dbReference type="RuleBase" id="RU003297"/>
    </source>
</evidence>
<feature type="transmembrane region" description="Helical" evidence="16">
    <location>
        <begin position="274"/>
        <end position="293"/>
    </location>
</feature>
<feature type="transmembrane region" description="Helical" evidence="16">
    <location>
        <begin position="423"/>
        <end position="441"/>
    </location>
</feature>
<evidence type="ECO:0000256" key="2">
    <source>
        <dbReference type="ARBA" id="ARBA00009025"/>
    </source>
</evidence>
<evidence type="ECO:0000256" key="12">
    <source>
        <dbReference type="ARBA" id="ARBA00023075"/>
    </source>
</evidence>
<evidence type="ECO:0000256" key="13">
    <source>
        <dbReference type="ARBA" id="ARBA00023128"/>
    </source>
</evidence>
<keyword evidence="14 16" id="KW-0472">Membrane</keyword>
<dbReference type="EMBL" id="MW557377">
    <property type="protein sequence ID" value="QTJ29901.1"/>
    <property type="molecule type" value="Genomic_DNA"/>
</dbReference>
<protein>
    <recommendedName>
        <fullName evidence="4 16">NADH-ubiquinone oxidoreductase chain 4</fullName>
        <ecNumber evidence="3 16">7.1.1.2</ecNumber>
    </recommendedName>
</protein>
<feature type="transmembrane region" description="Helical" evidence="16">
    <location>
        <begin position="144"/>
        <end position="163"/>
    </location>
</feature>
<evidence type="ECO:0000256" key="11">
    <source>
        <dbReference type="ARBA" id="ARBA00023027"/>
    </source>
</evidence>
<dbReference type="GO" id="GO:0003954">
    <property type="term" value="F:NADH dehydrogenase activity"/>
    <property type="evidence" value="ECO:0007669"/>
    <property type="project" value="TreeGrafter"/>
</dbReference>
<evidence type="ECO:0000256" key="4">
    <source>
        <dbReference type="ARBA" id="ARBA00021006"/>
    </source>
</evidence>
<feature type="transmembrane region" description="Helical" evidence="16">
    <location>
        <begin position="111"/>
        <end position="132"/>
    </location>
</feature>
<evidence type="ECO:0000256" key="5">
    <source>
        <dbReference type="ARBA" id="ARBA00022448"/>
    </source>
</evidence>
<keyword evidence="12 16" id="KW-0830">Ubiquinone</keyword>
<feature type="transmembrane region" description="Helical" evidence="16">
    <location>
        <begin position="213"/>
        <end position="234"/>
    </location>
</feature>
<dbReference type="PANTHER" id="PTHR43507">
    <property type="entry name" value="NADH-UBIQUINONE OXIDOREDUCTASE CHAIN 4"/>
    <property type="match status" value="1"/>
</dbReference>
<geneLocation type="mitochondrion" evidence="19"/>
<dbReference type="InterPro" id="IPR000260">
    <property type="entry name" value="NADH4_N"/>
</dbReference>
<evidence type="ECO:0000259" key="18">
    <source>
        <dbReference type="Pfam" id="PF01059"/>
    </source>
</evidence>
<feature type="domain" description="NADH:ubiquinone oxidoreductase chain 4 N-terminal" evidence="18">
    <location>
        <begin position="1"/>
        <end position="104"/>
    </location>
</feature>
<keyword evidence="7 16" id="KW-0812">Transmembrane</keyword>
<comment type="similarity">
    <text evidence="2 16">Belongs to the complex I subunit 4 family.</text>
</comment>
<keyword evidence="9 16" id="KW-0249">Electron transport</keyword>
<evidence type="ECO:0000256" key="8">
    <source>
        <dbReference type="ARBA" id="ARBA00022967"/>
    </source>
</evidence>
<reference evidence="19" key="1">
    <citation type="submission" date="2021-02" db="EMBL/GenBank/DDBJ databases">
        <authorList>
            <person name="Nam S.-E."/>
            <person name="Kim S.-A."/>
            <person name="Rhee J.-S."/>
        </authorList>
    </citation>
    <scope>NUCLEOTIDE SEQUENCE</scope>
</reference>
<evidence type="ECO:0000313" key="19">
    <source>
        <dbReference type="EMBL" id="QTJ29901.1"/>
    </source>
</evidence>
<evidence type="ECO:0000256" key="10">
    <source>
        <dbReference type="ARBA" id="ARBA00022989"/>
    </source>
</evidence>
<comment type="function">
    <text evidence="16">Core subunit of the mitochondrial membrane respiratory chain NADH dehydrogenase (Complex I) which catalyzes electron transfer from NADH through the respiratory chain, using ubiquinone as an electron acceptor. Essential for the catalytic activity and assembly of complex I.</text>
</comment>
<keyword evidence="13 16" id="KW-0496">Mitochondrion</keyword>
<proteinExistence type="inferred from homology"/>
<evidence type="ECO:0000256" key="1">
    <source>
        <dbReference type="ARBA" id="ARBA00004225"/>
    </source>
</evidence>
<dbReference type="Pfam" id="PF00361">
    <property type="entry name" value="Proton_antipo_M"/>
    <property type="match status" value="1"/>
</dbReference>
<accession>A0A8B6QMF8</accession>
<dbReference type="GO" id="GO:0042773">
    <property type="term" value="P:ATP synthesis coupled electron transport"/>
    <property type="evidence" value="ECO:0007669"/>
    <property type="project" value="InterPro"/>
</dbReference>
<dbReference type="InterPro" id="IPR003918">
    <property type="entry name" value="NADH_UbQ_OxRdtase"/>
</dbReference>
<dbReference type="GO" id="GO:0008137">
    <property type="term" value="F:NADH dehydrogenase (ubiquinone) activity"/>
    <property type="evidence" value="ECO:0007669"/>
    <property type="project" value="UniProtKB-UniRule"/>
</dbReference>
<feature type="domain" description="NADH:quinone oxidoreductase/Mrp antiporter transmembrane" evidence="17">
    <location>
        <begin position="109"/>
        <end position="389"/>
    </location>
</feature>
<evidence type="ECO:0000259" key="17">
    <source>
        <dbReference type="Pfam" id="PF00361"/>
    </source>
</evidence>
<evidence type="ECO:0000256" key="6">
    <source>
        <dbReference type="ARBA" id="ARBA00022660"/>
    </source>
</evidence>
<feature type="transmembrane region" description="Helical" evidence="16">
    <location>
        <begin position="371"/>
        <end position="402"/>
    </location>
</feature>
<feature type="transmembrane region" description="Helical" evidence="16">
    <location>
        <begin position="246"/>
        <end position="267"/>
    </location>
</feature>
<feature type="transmembrane region" description="Helical" evidence="16">
    <location>
        <begin position="88"/>
        <end position="105"/>
    </location>
</feature>
<dbReference type="AlphaFoldDB" id="A0A8B6QMF8"/>